<keyword evidence="10 12" id="KW-0368">Histidine biosynthesis</keyword>
<dbReference type="PROSITE" id="PS00599">
    <property type="entry name" value="AA_TRANSFER_CLASS_2"/>
    <property type="match status" value="1"/>
</dbReference>
<comment type="subunit">
    <text evidence="5 12">Homodimer.</text>
</comment>
<dbReference type="SUPFAM" id="SSF53383">
    <property type="entry name" value="PLP-dependent transferases"/>
    <property type="match status" value="1"/>
</dbReference>
<comment type="caution">
    <text evidence="14">The sequence shown here is derived from an EMBL/GenBank/DDBJ whole genome shotgun (WGS) entry which is preliminary data.</text>
</comment>
<accession>A0A8G2F2P2</accession>
<evidence type="ECO:0000313" key="15">
    <source>
        <dbReference type="Proteomes" id="UP000236725"/>
    </source>
</evidence>
<dbReference type="Gene3D" id="3.90.1150.10">
    <property type="entry name" value="Aspartate Aminotransferase, domain 1"/>
    <property type="match status" value="1"/>
</dbReference>
<evidence type="ECO:0000256" key="1">
    <source>
        <dbReference type="ARBA" id="ARBA00001933"/>
    </source>
</evidence>
<dbReference type="GO" id="GO:0030170">
    <property type="term" value="F:pyridoxal phosphate binding"/>
    <property type="evidence" value="ECO:0007669"/>
    <property type="project" value="InterPro"/>
</dbReference>
<dbReference type="UniPathway" id="UPA00031">
    <property type="reaction ID" value="UER00012"/>
</dbReference>
<evidence type="ECO:0000259" key="13">
    <source>
        <dbReference type="Pfam" id="PF00155"/>
    </source>
</evidence>
<comment type="cofactor">
    <cofactor evidence="1 12">
        <name>pyridoxal 5'-phosphate</name>
        <dbReference type="ChEBI" id="CHEBI:597326"/>
    </cofactor>
</comment>
<evidence type="ECO:0000256" key="12">
    <source>
        <dbReference type="HAMAP-Rule" id="MF_01023"/>
    </source>
</evidence>
<dbReference type="EC" id="2.6.1.9" evidence="12"/>
<comment type="pathway">
    <text evidence="2 12">Amino-acid biosynthesis; L-histidine biosynthesis; L-histidine from 5-phospho-alpha-D-ribose 1-diphosphate: step 7/9.</text>
</comment>
<dbReference type="CDD" id="cd00609">
    <property type="entry name" value="AAT_like"/>
    <property type="match status" value="1"/>
</dbReference>
<organism evidence="14 15">
    <name type="scientific">Parabacteroides chinchillae</name>
    <dbReference type="NCBI Taxonomy" id="871327"/>
    <lineage>
        <taxon>Bacteria</taxon>
        <taxon>Pseudomonadati</taxon>
        <taxon>Bacteroidota</taxon>
        <taxon>Bacteroidia</taxon>
        <taxon>Bacteroidales</taxon>
        <taxon>Tannerellaceae</taxon>
        <taxon>Parabacteroides</taxon>
    </lineage>
</organism>
<protein>
    <recommendedName>
        <fullName evidence="12">Histidinol-phosphate aminotransferase</fullName>
        <ecNumber evidence="12">2.6.1.9</ecNumber>
    </recommendedName>
    <alternativeName>
        <fullName evidence="12">Imidazole acetol-phosphate transaminase</fullName>
    </alternativeName>
</protein>
<dbReference type="RefSeq" id="WP_103983200.1">
    <property type="nucleotide sequence ID" value="NZ_FNVS01000007.1"/>
</dbReference>
<dbReference type="InterPro" id="IPR004839">
    <property type="entry name" value="Aminotransferase_I/II_large"/>
</dbReference>
<dbReference type="EMBL" id="FNVS01000007">
    <property type="protein sequence ID" value="SEF82412.1"/>
    <property type="molecule type" value="Genomic_DNA"/>
</dbReference>
<evidence type="ECO:0000256" key="8">
    <source>
        <dbReference type="ARBA" id="ARBA00022679"/>
    </source>
</evidence>
<dbReference type="Gene3D" id="3.40.640.10">
    <property type="entry name" value="Type I PLP-dependent aspartate aminotransferase-like (Major domain)"/>
    <property type="match status" value="1"/>
</dbReference>
<evidence type="ECO:0000256" key="6">
    <source>
        <dbReference type="ARBA" id="ARBA00022576"/>
    </source>
</evidence>
<dbReference type="Pfam" id="PF00155">
    <property type="entry name" value="Aminotran_1_2"/>
    <property type="match status" value="1"/>
</dbReference>
<evidence type="ECO:0000256" key="10">
    <source>
        <dbReference type="ARBA" id="ARBA00023102"/>
    </source>
</evidence>
<dbReference type="GO" id="GO:0000105">
    <property type="term" value="P:L-histidine biosynthetic process"/>
    <property type="evidence" value="ECO:0007669"/>
    <property type="project" value="UniProtKB-UniRule"/>
</dbReference>
<keyword evidence="9 12" id="KW-0663">Pyridoxal phosphate</keyword>
<keyword evidence="6 12" id="KW-0032">Aminotransferase</keyword>
<dbReference type="InterPro" id="IPR015422">
    <property type="entry name" value="PyrdxlP-dep_Trfase_small"/>
</dbReference>
<dbReference type="GO" id="GO:0004400">
    <property type="term" value="F:histidinol-phosphate transaminase activity"/>
    <property type="evidence" value="ECO:0007669"/>
    <property type="project" value="UniProtKB-UniRule"/>
</dbReference>
<dbReference type="InterPro" id="IPR001917">
    <property type="entry name" value="Aminotrans_II_pyridoxalP_BS"/>
</dbReference>
<reference evidence="14 15" key="1">
    <citation type="submission" date="2016-10" db="EMBL/GenBank/DDBJ databases">
        <authorList>
            <person name="Varghese N."/>
            <person name="Submissions S."/>
        </authorList>
    </citation>
    <scope>NUCLEOTIDE SEQUENCE [LARGE SCALE GENOMIC DNA]</scope>
    <source>
        <strain evidence="14 15">DSM 29073</strain>
    </source>
</reference>
<dbReference type="AlphaFoldDB" id="A0A8G2F2P2"/>
<dbReference type="HAMAP" id="MF_01023">
    <property type="entry name" value="HisC_aminotrans_2"/>
    <property type="match status" value="1"/>
</dbReference>
<gene>
    <name evidence="12" type="primary">hisC</name>
    <name evidence="14" type="ORF">SAMN05444001_107182</name>
</gene>
<evidence type="ECO:0000256" key="4">
    <source>
        <dbReference type="ARBA" id="ARBA00007970"/>
    </source>
</evidence>
<dbReference type="InterPro" id="IPR005861">
    <property type="entry name" value="HisP_aminotrans"/>
</dbReference>
<feature type="modified residue" description="N6-(pyridoxal phosphate)lysine" evidence="12">
    <location>
        <position position="205"/>
    </location>
</feature>
<comment type="pathway">
    <text evidence="3">Lipid metabolism.</text>
</comment>
<dbReference type="PANTHER" id="PTHR42885">
    <property type="entry name" value="HISTIDINOL-PHOSPHATE AMINOTRANSFERASE-RELATED"/>
    <property type="match status" value="1"/>
</dbReference>
<evidence type="ECO:0000256" key="2">
    <source>
        <dbReference type="ARBA" id="ARBA00005011"/>
    </source>
</evidence>
<evidence type="ECO:0000256" key="9">
    <source>
        <dbReference type="ARBA" id="ARBA00022898"/>
    </source>
</evidence>
<proteinExistence type="inferred from homology"/>
<dbReference type="InterPro" id="IPR015421">
    <property type="entry name" value="PyrdxlP-dep_Trfase_major"/>
</dbReference>
<evidence type="ECO:0000256" key="5">
    <source>
        <dbReference type="ARBA" id="ARBA00011738"/>
    </source>
</evidence>
<dbReference type="Proteomes" id="UP000236725">
    <property type="component" value="Unassembled WGS sequence"/>
</dbReference>
<keyword evidence="15" id="KW-1185">Reference proteome</keyword>
<evidence type="ECO:0000256" key="7">
    <source>
        <dbReference type="ARBA" id="ARBA00022605"/>
    </source>
</evidence>
<keyword evidence="7 12" id="KW-0028">Amino-acid biosynthesis</keyword>
<feature type="domain" description="Aminotransferase class I/classII large" evidence="13">
    <location>
        <begin position="42"/>
        <end position="340"/>
    </location>
</feature>
<dbReference type="PANTHER" id="PTHR42885:SF2">
    <property type="entry name" value="HISTIDINOL-PHOSPHATE AMINOTRANSFERASE"/>
    <property type="match status" value="1"/>
</dbReference>
<comment type="similarity">
    <text evidence="4 12">Belongs to the class-II pyridoxal-phosphate-dependent aminotransferase family. Histidinol-phosphate aminotransferase subfamily.</text>
</comment>
<evidence type="ECO:0000256" key="3">
    <source>
        <dbReference type="ARBA" id="ARBA00005189"/>
    </source>
</evidence>
<keyword evidence="8 12" id="KW-0808">Transferase</keyword>
<sequence length="345" mass="39077">MISLEKLVRRNVWNMKPYSSARNEFHGEASVFLDANENPWNTAYNRYPDPLQIQLKERISKLKGVETSSIFLGNGSDEAIDLIFRAFCEPGMDCAIMIDPSYGMYEVCANLNNVECKKVLLNSNFDLDADKIIELDDNWTKVVFLCSPNNPTGNSLNRNEICKILDRFQGLVVIDEAYIDFSSQPSFLSELDKYPNLIVLQTLSKAWGAAAIRLGMAFASPEIIGVFNKIKYPYNVSKPSQEAALAVLENEKNMREELRVILYERARLEKALVEPPYMFKVYPSDANFLLVEVGNANNAYNYLVKQGIVVRNRNNVTMCRGCLRITVGTPEENKMILNALKSIPL</sequence>
<evidence type="ECO:0000313" key="14">
    <source>
        <dbReference type="EMBL" id="SEF82412.1"/>
    </source>
</evidence>
<evidence type="ECO:0000256" key="11">
    <source>
        <dbReference type="ARBA" id="ARBA00047481"/>
    </source>
</evidence>
<name>A0A8G2F2P2_9BACT</name>
<dbReference type="InterPro" id="IPR015424">
    <property type="entry name" value="PyrdxlP-dep_Trfase"/>
</dbReference>
<dbReference type="NCBIfam" id="TIGR01141">
    <property type="entry name" value="hisC"/>
    <property type="match status" value="1"/>
</dbReference>
<comment type="catalytic activity">
    <reaction evidence="11 12">
        <text>L-histidinol phosphate + 2-oxoglutarate = 3-(imidazol-4-yl)-2-oxopropyl phosphate + L-glutamate</text>
        <dbReference type="Rhea" id="RHEA:23744"/>
        <dbReference type="ChEBI" id="CHEBI:16810"/>
        <dbReference type="ChEBI" id="CHEBI:29985"/>
        <dbReference type="ChEBI" id="CHEBI:57766"/>
        <dbReference type="ChEBI" id="CHEBI:57980"/>
        <dbReference type="EC" id="2.6.1.9"/>
    </reaction>
</comment>